<sequence>MNMLKKLFLISFLAVMLTNCSAFNIGLSGATFTGNDYIKVANAVKNAKLLTNEGVKEEIITETKNIIRSIKNNGSFQR</sequence>
<gene>
    <name evidence="1" type="ORF">METZ01_LOCUS354908</name>
</gene>
<organism evidence="1">
    <name type="scientific">marine metagenome</name>
    <dbReference type="NCBI Taxonomy" id="408172"/>
    <lineage>
        <taxon>unclassified sequences</taxon>
        <taxon>metagenomes</taxon>
        <taxon>ecological metagenomes</taxon>
    </lineage>
</organism>
<accession>A0A382RWI4</accession>
<evidence type="ECO:0000313" key="1">
    <source>
        <dbReference type="EMBL" id="SVD02054.1"/>
    </source>
</evidence>
<reference evidence="1" key="1">
    <citation type="submission" date="2018-05" db="EMBL/GenBank/DDBJ databases">
        <authorList>
            <person name="Lanie J.A."/>
            <person name="Ng W.-L."/>
            <person name="Kazmierczak K.M."/>
            <person name="Andrzejewski T.M."/>
            <person name="Davidsen T.M."/>
            <person name="Wayne K.J."/>
            <person name="Tettelin H."/>
            <person name="Glass J.I."/>
            <person name="Rusch D."/>
            <person name="Podicherti R."/>
            <person name="Tsui H.-C.T."/>
            <person name="Winkler M.E."/>
        </authorList>
    </citation>
    <scope>NUCLEOTIDE SEQUENCE</scope>
</reference>
<dbReference type="EMBL" id="UINC01124713">
    <property type="protein sequence ID" value="SVD02054.1"/>
    <property type="molecule type" value="Genomic_DNA"/>
</dbReference>
<proteinExistence type="predicted"/>
<protein>
    <submittedName>
        <fullName evidence="1">Uncharacterized protein</fullName>
    </submittedName>
</protein>
<dbReference type="AlphaFoldDB" id="A0A382RWI4"/>
<name>A0A382RWI4_9ZZZZ</name>